<organism evidence="8 9">
    <name type="scientific">Ectopseudomonas chengduensis</name>
    <dbReference type="NCBI Taxonomy" id="489632"/>
    <lineage>
        <taxon>Bacteria</taxon>
        <taxon>Pseudomonadati</taxon>
        <taxon>Pseudomonadota</taxon>
        <taxon>Gammaproteobacteria</taxon>
        <taxon>Pseudomonadales</taxon>
        <taxon>Pseudomonadaceae</taxon>
        <taxon>Ectopseudomonas</taxon>
    </lineage>
</organism>
<evidence type="ECO:0000313" key="9">
    <source>
        <dbReference type="Proteomes" id="UP000199467"/>
    </source>
</evidence>
<dbReference type="Gene3D" id="3.90.1210.10">
    <property type="entry name" value="Antifreeze-like/N-acetylneuraminic acid synthase C-terminal domain"/>
    <property type="match status" value="1"/>
</dbReference>
<accession>A0A1G6IRU4</accession>
<keyword evidence="9" id="KW-1185">Reference proteome</keyword>
<comment type="subcellular location">
    <subcellularLocation>
        <location evidence="1">Periplasm</location>
    </subcellularLocation>
</comment>
<name>A0A1G6IRU4_9GAMM</name>
<keyword evidence="4" id="KW-0732">Signal</keyword>
<dbReference type="Pfam" id="PF13144">
    <property type="entry name" value="ChapFlgA"/>
    <property type="match status" value="1"/>
</dbReference>
<dbReference type="Proteomes" id="UP000199467">
    <property type="component" value="Unassembled WGS sequence"/>
</dbReference>
<keyword evidence="8" id="KW-0282">Flagellum</keyword>
<comment type="function">
    <text evidence="6">Involved in the assembly process of the P-ring formation. It may associate with FlgF on the rod constituting a structure essential for the P-ring assembly or may act as a modulator protein for the P-ring assembly.</text>
</comment>
<protein>
    <recommendedName>
        <fullName evidence="3">Flagella basal body P-ring formation protein FlgA</fullName>
    </recommendedName>
</protein>
<dbReference type="PANTHER" id="PTHR36307">
    <property type="entry name" value="FLAGELLA BASAL BODY P-RING FORMATION PROTEIN FLGA"/>
    <property type="match status" value="1"/>
</dbReference>
<proteinExistence type="inferred from homology"/>
<dbReference type="Gene3D" id="2.30.30.760">
    <property type="match status" value="1"/>
</dbReference>
<keyword evidence="8" id="KW-0969">Cilium</keyword>
<dbReference type="NCBIfam" id="TIGR03170">
    <property type="entry name" value="flgA_cterm"/>
    <property type="match status" value="1"/>
</dbReference>
<dbReference type="InterPro" id="IPR039246">
    <property type="entry name" value="Flagellar_FlgA"/>
</dbReference>
<dbReference type="AlphaFoldDB" id="A0A1G6IRU4"/>
<dbReference type="PANTHER" id="PTHR36307:SF1">
    <property type="entry name" value="FLAGELLA BASAL BODY P-RING FORMATION PROTEIN FLGA"/>
    <property type="match status" value="1"/>
</dbReference>
<keyword evidence="8" id="KW-0966">Cell projection</keyword>
<dbReference type="InterPro" id="IPR013974">
    <property type="entry name" value="SAF"/>
</dbReference>
<evidence type="ECO:0000256" key="4">
    <source>
        <dbReference type="ARBA" id="ARBA00022729"/>
    </source>
</evidence>
<evidence type="ECO:0000259" key="7">
    <source>
        <dbReference type="SMART" id="SM00858"/>
    </source>
</evidence>
<evidence type="ECO:0000313" key="8">
    <source>
        <dbReference type="EMBL" id="SDC09143.1"/>
    </source>
</evidence>
<dbReference type="InterPro" id="IPR017585">
    <property type="entry name" value="SAF_FlgA"/>
</dbReference>
<sequence>MPSAQSVPNPEESRITLIFKVFTRSKDSFRVAVLPHRSAAWGKSGKVFSAYASTLFLLALLPLSAAHGETDAASQIDQAVTAHMQQMLAEEAKRQAWQGQRHSLNITLLNSAERLPTCTQALGVTVASDDPSPLSRQRLELSCADAPGWSVTALVQASVFLPAVHAARVIERGQTIAAEQLQLQEVNVGRASRGFYNNLDEVVGQGAKRRVRAGQLIAPNLLTAPLLIRRGQQVTIIASQDGISASATGEALANGREGEVIRVRNLGSQKVIEAQVVEEGVVTSTFR</sequence>
<evidence type="ECO:0000256" key="1">
    <source>
        <dbReference type="ARBA" id="ARBA00004418"/>
    </source>
</evidence>
<gene>
    <name evidence="8" type="ORF">SAMN05216576_101389</name>
</gene>
<dbReference type="SMART" id="SM00858">
    <property type="entry name" value="SAF"/>
    <property type="match status" value="1"/>
</dbReference>
<evidence type="ECO:0000256" key="5">
    <source>
        <dbReference type="ARBA" id="ARBA00022764"/>
    </source>
</evidence>
<reference evidence="9" key="1">
    <citation type="submission" date="2016-10" db="EMBL/GenBank/DDBJ databases">
        <authorList>
            <person name="Varghese N."/>
            <person name="Submissions S."/>
        </authorList>
    </citation>
    <scope>NUCLEOTIDE SEQUENCE [LARGE SCALE GENOMIC DNA]</scope>
    <source>
        <strain evidence="9">DSM 26382</strain>
    </source>
</reference>
<comment type="similarity">
    <text evidence="2">Belongs to the FlgA family.</text>
</comment>
<dbReference type="EMBL" id="FMZQ01000001">
    <property type="protein sequence ID" value="SDC09143.1"/>
    <property type="molecule type" value="Genomic_DNA"/>
</dbReference>
<dbReference type="GO" id="GO:0044780">
    <property type="term" value="P:bacterial-type flagellum assembly"/>
    <property type="evidence" value="ECO:0007669"/>
    <property type="project" value="InterPro"/>
</dbReference>
<dbReference type="CDD" id="cd11614">
    <property type="entry name" value="SAF_CpaB_FlgA_like"/>
    <property type="match status" value="1"/>
</dbReference>
<evidence type="ECO:0000256" key="2">
    <source>
        <dbReference type="ARBA" id="ARBA00010474"/>
    </source>
</evidence>
<feature type="domain" description="SAF" evidence="7">
    <location>
        <begin position="161"/>
        <end position="223"/>
    </location>
</feature>
<dbReference type="GO" id="GO:0042597">
    <property type="term" value="C:periplasmic space"/>
    <property type="evidence" value="ECO:0007669"/>
    <property type="project" value="UniProtKB-SubCell"/>
</dbReference>
<evidence type="ECO:0000256" key="3">
    <source>
        <dbReference type="ARBA" id="ARBA00014754"/>
    </source>
</evidence>
<keyword evidence="5" id="KW-0574">Periplasm</keyword>
<evidence type="ECO:0000256" key="6">
    <source>
        <dbReference type="ARBA" id="ARBA00025643"/>
    </source>
</evidence>